<name>A0AAV7SSM8_PLEWA</name>
<accession>A0AAV7SSM8</accession>
<comment type="caution">
    <text evidence="1">The sequence shown here is derived from an EMBL/GenBank/DDBJ whole genome shotgun (WGS) entry which is preliminary data.</text>
</comment>
<reference evidence="1" key="1">
    <citation type="journal article" date="2022" name="bioRxiv">
        <title>Sequencing and chromosome-scale assembly of the giantPleurodeles waltlgenome.</title>
        <authorList>
            <person name="Brown T."/>
            <person name="Elewa A."/>
            <person name="Iarovenko S."/>
            <person name="Subramanian E."/>
            <person name="Araus A.J."/>
            <person name="Petzold A."/>
            <person name="Susuki M."/>
            <person name="Suzuki K.-i.T."/>
            <person name="Hayashi T."/>
            <person name="Toyoda A."/>
            <person name="Oliveira C."/>
            <person name="Osipova E."/>
            <person name="Leigh N.D."/>
            <person name="Simon A."/>
            <person name="Yun M.H."/>
        </authorList>
    </citation>
    <scope>NUCLEOTIDE SEQUENCE</scope>
    <source>
        <strain evidence="1">20211129_DDA</strain>
        <tissue evidence="1">Liver</tissue>
    </source>
</reference>
<gene>
    <name evidence="1" type="ORF">NDU88_007409</name>
</gene>
<sequence length="165" mass="18179">MGLWFHREMLGLGACASNTRGPEILARPVTRGRLRGPGLLVRAVVLPQGPCPRLLPGFRIPSTARADLLDFSFLRFLVFSLVMARPPGVPGCLGDCRRGIENTRASFRGFPNNVYDAPRGDTGCQKATLGRAATAVEENTEVNYSFGDLFRFQWFYTAKTNTLLT</sequence>
<protein>
    <submittedName>
        <fullName evidence="1">Uncharacterized protein</fullName>
    </submittedName>
</protein>
<dbReference type="AlphaFoldDB" id="A0AAV7SSM8"/>
<evidence type="ECO:0000313" key="2">
    <source>
        <dbReference type="Proteomes" id="UP001066276"/>
    </source>
</evidence>
<organism evidence="1 2">
    <name type="scientific">Pleurodeles waltl</name>
    <name type="common">Iberian ribbed newt</name>
    <dbReference type="NCBI Taxonomy" id="8319"/>
    <lineage>
        <taxon>Eukaryota</taxon>
        <taxon>Metazoa</taxon>
        <taxon>Chordata</taxon>
        <taxon>Craniata</taxon>
        <taxon>Vertebrata</taxon>
        <taxon>Euteleostomi</taxon>
        <taxon>Amphibia</taxon>
        <taxon>Batrachia</taxon>
        <taxon>Caudata</taxon>
        <taxon>Salamandroidea</taxon>
        <taxon>Salamandridae</taxon>
        <taxon>Pleurodelinae</taxon>
        <taxon>Pleurodeles</taxon>
    </lineage>
</organism>
<proteinExistence type="predicted"/>
<evidence type="ECO:0000313" key="1">
    <source>
        <dbReference type="EMBL" id="KAJ1167016.1"/>
    </source>
</evidence>
<dbReference type="Proteomes" id="UP001066276">
    <property type="component" value="Chromosome 4_2"/>
</dbReference>
<dbReference type="EMBL" id="JANPWB010000008">
    <property type="protein sequence ID" value="KAJ1167016.1"/>
    <property type="molecule type" value="Genomic_DNA"/>
</dbReference>
<keyword evidence="2" id="KW-1185">Reference proteome</keyword>